<reference evidence="9 10" key="1">
    <citation type="submission" date="2018-08" db="EMBL/GenBank/DDBJ databases">
        <title>A genome reference for cultivated species of the human gut microbiota.</title>
        <authorList>
            <person name="Zou Y."/>
            <person name="Xue W."/>
            <person name="Luo G."/>
        </authorList>
    </citation>
    <scope>NUCLEOTIDE SEQUENCE [LARGE SCALE GENOMIC DNA]</scope>
    <source>
        <strain evidence="7 10">AF14-18</strain>
        <strain evidence="8 9">AM35-14</strain>
    </source>
</reference>
<evidence type="ECO:0000313" key="7">
    <source>
        <dbReference type="EMBL" id="RGV75390.1"/>
    </source>
</evidence>
<evidence type="ECO:0000256" key="4">
    <source>
        <dbReference type="ARBA" id="ARBA00022840"/>
    </source>
</evidence>
<keyword evidence="1" id="KW-0436">Ligase</keyword>
<evidence type="ECO:0000256" key="1">
    <source>
        <dbReference type="ARBA" id="ARBA00022598"/>
    </source>
</evidence>
<accession>A0A414AUM8</accession>
<dbReference type="Pfam" id="PF03738">
    <property type="entry name" value="GSP_synth"/>
    <property type="match status" value="1"/>
</dbReference>
<comment type="caution">
    <text evidence="8">The sequence shown here is derived from an EMBL/GenBank/DDBJ whole genome shotgun (WGS) entry which is preliminary data.</text>
</comment>
<dbReference type="EMBL" id="QSHZ01000015">
    <property type="protein sequence ID" value="RHC55282.1"/>
    <property type="molecule type" value="Genomic_DNA"/>
</dbReference>
<dbReference type="Proteomes" id="UP000283975">
    <property type="component" value="Unassembled WGS sequence"/>
</dbReference>
<keyword evidence="5" id="KW-0460">Magnesium</keyword>
<evidence type="ECO:0000256" key="2">
    <source>
        <dbReference type="ARBA" id="ARBA00022723"/>
    </source>
</evidence>
<keyword evidence="4" id="KW-0067">ATP-binding</keyword>
<evidence type="ECO:0000313" key="9">
    <source>
        <dbReference type="Proteomes" id="UP000283975"/>
    </source>
</evidence>
<dbReference type="EMBL" id="QRZM01000005">
    <property type="protein sequence ID" value="RGV75390.1"/>
    <property type="molecule type" value="Genomic_DNA"/>
</dbReference>
<evidence type="ECO:0000313" key="10">
    <source>
        <dbReference type="Proteomes" id="UP000284543"/>
    </source>
</evidence>
<gene>
    <name evidence="8" type="ORF">DW839_15295</name>
    <name evidence="7" type="ORF">DWW02_13875</name>
</gene>
<dbReference type="SUPFAM" id="SSF56059">
    <property type="entry name" value="Glutathione synthetase ATP-binding domain-like"/>
    <property type="match status" value="1"/>
</dbReference>
<feature type="domain" description="Glutathionylspermidine synthase pre-ATP-grasp-like" evidence="6">
    <location>
        <begin position="26"/>
        <end position="379"/>
    </location>
</feature>
<dbReference type="InterPro" id="IPR005494">
    <property type="entry name" value="GSPS_pre-ATP-grasp-like_dom"/>
</dbReference>
<protein>
    <submittedName>
        <fullName evidence="8">Glutathionylspermidine synthase</fullName>
    </submittedName>
</protein>
<dbReference type="GO" id="GO:0005524">
    <property type="term" value="F:ATP binding"/>
    <property type="evidence" value="ECO:0007669"/>
    <property type="project" value="UniProtKB-KW"/>
</dbReference>
<keyword evidence="2" id="KW-0479">Metal-binding</keyword>
<proteinExistence type="predicted"/>
<evidence type="ECO:0000259" key="6">
    <source>
        <dbReference type="Pfam" id="PF03738"/>
    </source>
</evidence>
<dbReference type="GO" id="GO:0046872">
    <property type="term" value="F:metal ion binding"/>
    <property type="evidence" value="ECO:0007669"/>
    <property type="project" value="UniProtKB-KW"/>
</dbReference>
<evidence type="ECO:0000256" key="3">
    <source>
        <dbReference type="ARBA" id="ARBA00022741"/>
    </source>
</evidence>
<dbReference type="AlphaFoldDB" id="A0A414AUM8"/>
<dbReference type="Proteomes" id="UP000284543">
    <property type="component" value="Unassembled WGS sequence"/>
</dbReference>
<name>A0A414AUM8_9FIRM</name>
<dbReference type="GO" id="GO:0016874">
    <property type="term" value="F:ligase activity"/>
    <property type="evidence" value="ECO:0007669"/>
    <property type="project" value="UniProtKB-KW"/>
</dbReference>
<keyword evidence="3" id="KW-0547">Nucleotide-binding</keyword>
<evidence type="ECO:0000313" key="8">
    <source>
        <dbReference type="EMBL" id="RHC55282.1"/>
    </source>
</evidence>
<dbReference type="RefSeq" id="WP_117627103.1">
    <property type="nucleotide sequence ID" value="NZ_CAUHGS010000004.1"/>
</dbReference>
<sequence>MSGAVLARIPGERYSDYRYEAIFRAYKWDPQVEDHNTVAEHVVLLDSQTARQLEQWAEQLSAETMEIEQAMMERSDLVKKLGLPSKVKKAIPRMGSYSPERHVRLMRFDFHPTTDGWSVSEVNSDVPGGLAEASVLPRIAQPYFPQYEPQGHVARSLLEAFQKRTGPGVRIAFVHATSYADDRQVMQFLGDYFEENGYRSLYAAPDHLIWREQQAVSLIQGEEGPVGGIVRFYPLEWLPNLSGRTDWGGYYDTQTPSCNHPIAVFAQSKRLPLIWDELGLELPAWRALLPETRAPEAGKFGDGWIYKPALGRVGEGISIREALTPKEYRQIQRNVRWHPKDWIVQKRFESKPVSGDEGEHFHLCVGVFTVDGKAAGFYGRISPFPRIDARAKDIPLLVEKEDKPNE</sequence>
<organism evidence="8 9">
    <name type="scientific">Enterocloster bolteae</name>
    <dbReference type="NCBI Taxonomy" id="208479"/>
    <lineage>
        <taxon>Bacteria</taxon>
        <taxon>Bacillati</taxon>
        <taxon>Bacillota</taxon>
        <taxon>Clostridia</taxon>
        <taxon>Lachnospirales</taxon>
        <taxon>Lachnospiraceae</taxon>
        <taxon>Enterocloster</taxon>
    </lineage>
</organism>
<evidence type="ECO:0000256" key="5">
    <source>
        <dbReference type="ARBA" id="ARBA00022842"/>
    </source>
</evidence>